<feature type="domain" description="Large ribosomal subunit protein uL6 alpha-beta" evidence="7">
    <location>
        <begin position="97"/>
        <end position="175"/>
    </location>
</feature>
<dbReference type="InterPro" id="IPR036789">
    <property type="entry name" value="Ribosomal_uL6-like_a/b-dom_sf"/>
</dbReference>
<dbReference type="GO" id="GO:0022625">
    <property type="term" value="C:cytosolic large ribosomal subunit"/>
    <property type="evidence" value="ECO:0007669"/>
    <property type="project" value="UniProtKB-UniRule"/>
</dbReference>
<dbReference type="FunFam" id="3.90.930.12:FF:000008">
    <property type="entry name" value="50S ribosomal protein L6"/>
    <property type="match status" value="1"/>
</dbReference>
<dbReference type="GO" id="GO:0019843">
    <property type="term" value="F:rRNA binding"/>
    <property type="evidence" value="ECO:0007669"/>
    <property type="project" value="UniProtKB-UniRule"/>
</dbReference>
<evidence type="ECO:0000256" key="3">
    <source>
        <dbReference type="ARBA" id="ARBA00022980"/>
    </source>
</evidence>
<dbReference type="InterPro" id="IPR020040">
    <property type="entry name" value="Ribosomal_uL6_a/b-dom"/>
</dbReference>
<dbReference type="EMBL" id="KF900323">
    <property type="protein sequence ID" value="AIE90938.1"/>
    <property type="molecule type" value="Genomic_DNA"/>
</dbReference>
<keyword evidence="3 8" id="KW-0689">Ribosomal protein</keyword>
<dbReference type="PIRSF" id="PIRSF002162">
    <property type="entry name" value="Ribosomal_L6"/>
    <property type="match status" value="1"/>
</dbReference>
<evidence type="ECO:0000256" key="1">
    <source>
        <dbReference type="ARBA" id="ARBA00022730"/>
    </source>
</evidence>
<protein>
    <recommendedName>
        <fullName evidence="5 6">50S ribosomal protein L6</fullName>
    </recommendedName>
</protein>
<organism evidence="8">
    <name type="scientific">uncultured marine group II/III euryarchaeote AD1000_09_E08</name>
    <dbReference type="NCBI Taxonomy" id="1457711"/>
    <lineage>
        <taxon>Archaea</taxon>
        <taxon>Methanobacteriati</taxon>
        <taxon>Methanobacteriota</taxon>
        <taxon>environmental samples</taxon>
    </lineage>
</organism>
<dbReference type="InterPro" id="IPR019907">
    <property type="entry name" value="Ribosomal_uL6_arc"/>
</dbReference>
<dbReference type="GO" id="GO:0002181">
    <property type="term" value="P:cytoplasmic translation"/>
    <property type="evidence" value="ECO:0007669"/>
    <property type="project" value="TreeGrafter"/>
</dbReference>
<dbReference type="AlphaFoldDB" id="A0A075FIJ4"/>
<dbReference type="PANTHER" id="PTHR11655:SF16">
    <property type="entry name" value="60S RIBOSOMAL PROTEIN L9"/>
    <property type="match status" value="1"/>
</dbReference>
<sequence length="183" mass="20288">MPKTARVSHLIAIPEGVSANLEGNTVTLTKDGNSLTRDFNHNQVAVRQADRGLEVFCNLPRRSERAIAGTWAAHLRNMAKGLDEGFEYRLKAVFSHFPMSLKVQGNEFTITNLLGEKVPRVASLPWSPAEVEVKIDRKYDVSVKGADREKVGQTAANIERACKIKNRDPRVFQDGVYIVSKGA</sequence>
<reference evidence="8" key="1">
    <citation type="journal article" date="2014" name="Genome Biol. Evol.">
        <title>Pangenome evidence for extensive interdomain horizontal transfer affecting lineage core and shell genes in uncultured planktonic thaumarchaeota and euryarchaeota.</title>
        <authorList>
            <person name="Deschamps P."/>
            <person name="Zivanovic Y."/>
            <person name="Moreira D."/>
            <person name="Rodriguez-Valera F."/>
            <person name="Lopez-Garcia P."/>
        </authorList>
    </citation>
    <scope>NUCLEOTIDE SEQUENCE</scope>
</reference>
<dbReference type="NCBIfam" id="NF004037">
    <property type="entry name" value="PRK05518.1"/>
    <property type="match status" value="1"/>
</dbReference>
<proteinExistence type="predicted"/>
<dbReference type="SUPFAM" id="SSF56053">
    <property type="entry name" value="Ribosomal protein L6"/>
    <property type="match status" value="2"/>
</dbReference>
<keyword evidence="1" id="KW-0699">rRNA-binding</keyword>
<name>A0A075FIJ4_9EURY</name>
<evidence type="ECO:0000313" key="8">
    <source>
        <dbReference type="EMBL" id="AIE90938.1"/>
    </source>
</evidence>
<dbReference type="GO" id="GO:0003735">
    <property type="term" value="F:structural constituent of ribosome"/>
    <property type="evidence" value="ECO:0007669"/>
    <property type="project" value="UniProtKB-UniRule"/>
</dbReference>
<dbReference type="NCBIfam" id="TIGR03653">
    <property type="entry name" value="uL6_arch"/>
    <property type="match status" value="1"/>
</dbReference>
<evidence type="ECO:0000259" key="7">
    <source>
        <dbReference type="Pfam" id="PF00347"/>
    </source>
</evidence>
<dbReference type="Pfam" id="PF00347">
    <property type="entry name" value="Ribosomal_L6"/>
    <property type="match status" value="2"/>
</dbReference>
<dbReference type="PANTHER" id="PTHR11655">
    <property type="entry name" value="60S/50S RIBOSOMAL PROTEIN L6/L9"/>
    <property type="match status" value="1"/>
</dbReference>
<evidence type="ECO:0000256" key="4">
    <source>
        <dbReference type="ARBA" id="ARBA00023274"/>
    </source>
</evidence>
<keyword evidence="2" id="KW-0694">RNA-binding</keyword>
<dbReference type="InterPro" id="IPR000702">
    <property type="entry name" value="Ribosomal_uL6-like"/>
</dbReference>
<feature type="domain" description="Large ribosomal subunit protein uL6 alpha-beta" evidence="7">
    <location>
        <begin position="13"/>
        <end position="85"/>
    </location>
</feature>
<evidence type="ECO:0000256" key="6">
    <source>
        <dbReference type="NCBIfam" id="TIGR03653"/>
    </source>
</evidence>
<evidence type="ECO:0000256" key="5">
    <source>
        <dbReference type="ARBA" id="ARBA00035454"/>
    </source>
</evidence>
<keyword evidence="4" id="KW-0687">Ribonucleoprotein</keyword>
<gene>
    <name evidence="8" type="primary">RP-L6</name>
    <name evidence="8" type="synonym">rplF</name>
</gene>
<dbReference type="Gene3D" id="3.90.930.12">
    <property type="entry name" value="Ribosomal protein L6, alpha-beta domain"/>
    <property type="match status" value="2"/>
</dbReference>
<accession>A0A075FIJ4</accession>
<evidence type="ECO:0000256" key="2">
    <source>
        <dbReference type="ARBA" id="ARBA00022884"/>
    </source>
</evidence>